<dbReference type="EMBL" id="CP002683">
    <property type="protein sequence ID" value="AEH45802.1"/>
    <property type="molecule type" value="Genomic_DNA"/>
</dbReference>
<dbReference type="KEGG" id="tid:Thein_1947"/>
<dbReference type="PATRIC" id="fig|667014.3.peg.2001"/>
<dbReference type="STRING" id="667014.Thein_1947"/>
<dbReference type="AlphaFoldDB" id="F8ACM7"/>
<proteinExistence type="predicted"/>
<dbReference type="PaxDb" id="667014-Thein_1947"/>
<dbReference type="HOGENOM" id="CLU_993699_0_0_0"/>
<protein>
    <submittedName>
        <fullName evidence="1">Uncharacterized protein</fullName>
    </submittedName>
</protein>
<dbReference type="InParanoid" id="F8ACM7"/>
<dbReference type="Proteomes" id="UP000006793">
    <property type="component" value="Chromosome"/>
</dbReference>
<accession>F8ACM7</accession>
<dbReference type="RefSeq" id="WP_013908541.1">
    <property type="nucleotide sequence ID" value="NC_015681.1"/>
</dbReference>
<organism evidence="1 2">
    <name type="scientific">Thermodesulfatator indicus (strain DSM 15286 / JCM 11887 / CIR29812)</name>
    <dbReference type="NCBI Taxonomy" id="667014"/>
    <lineage>
        <taxon>Bacteria</taxon>
        <taxon>Pseudomonadati</taxon>
        <taxon>Thermodesulfobacteriota</taxon>
        <taxon>Thermodesulfobacteria</taxon>
        <taxon>Thermodesulfobacteriales</taxon>
        <taxon>Thermodesulfatatoraceae</taxon>
        <taxon>Thermodesulfatator</taxon>
    </lineage>
</organism>
<reference evidence="2" key="1">
    <citation type="submission" date="2011-04" db="EMBL/GenBank/DDBJ databases">
        <title>The complete genome of Thermodesulfatator indicus DSM 15286.</title>
        <authorList>
            <person name="Lucas S."/>
            <person name="Copeland A."/>
            <person name="Lapidus A."/>
            <person name="Bruce D."/>
            <person name="Goodwin L."/>
            <person name="Pitluck S."/>
            <person name="Peters L."/>
            <person name="Kyrpides N."/>
            <person name="Mavromatis K."/>
            <person name="Pagani I."/>
            <person name="Ivanova N."/>
            <person name="Saunders L."/>
            <person name="Detter J.C."/>
            <person name="Tapia R."/>
            <person name="Han C."/>
            <person name="Land M."/>
            <person name="Hauser L."/>
            <person name="Markowitz V."/>
            <person name="Cheng J.-F."/>
            <person name="Hugenholtz P."/>
            <person name="Woyke T."/>
            <person name="Wu D."/>
            <person name="Spring S."/>
            <person name="Schroeder M."/>
            <person name="Brambilla E."/>
            <person name="Klenk H.-P."/>
            <person name="Eisen J.A."/>
        </authorList>
    </citation>
    <scope>NUCLEOTIDE SEQUENCE [LARGE SCALE GENOMIC DNA]</scope>
    <source>
        <strain evidence="2">DSM 15286 / JCM 11887 / CIR29812</strain>
    </source>
</reference>
<dbReference type="OrthoDB" id="6782387at2"/>
<gene>
    <name evidence="1" type="ordered locus">Thein_1947</name>
</gene>
<name>F8ACM7_THEID</name>
<keyword evidence="2" id="KW-1185">Reference proteome</keyword>
<evidence type="ECO:0000313" key="2">
    <source>
        <dbReference type="Proteomes" id="UP000006793"/>
    </source>
</evidence>
<reference evidence="1 2" key="2">
    <citation type="journal article" date="2012" name="Stand. Genomic Sci.">
        <title>Complete genome sequence of the thermophilic sulfate-reducing ocean bacterium Thermodesulfatator indicus type strain (CIR29812(T)).</title>
        <authorList>
            <person name="Anderson I."/>
            <person name="Saunders E."/>
            <person name="Lapidus A."/>
            <person name="Nolan M."/>
            <person name="Lucas S."/>
            <person name="Tice H."/>
            <person name="Del Rio T.G."/>
            <person name="Cheng J.F."/>
            <person name="Han C."/>
            <person name="Tapia R."/>
            <person name="Goodwin L.A."/>
            <person name="Pitluck S."/>
            <person name="Liolios K."/>
            <person name="Mavromatis K."/>
            <person name="Pagani I."/>
            <person name="Ivanova N."/>
            <person name="Mikhailova N."/>
            <person name="Pati A."/>
            <person name="Chen A."/>
            <person name="Palaniappan K."/>
            <person name="Land M."/>
            <person name="Hauser L."/>
            <person name="Jeffries C.D."/>
            <person name="Chang Y.J."/>
            <person name="Brambilla E.M."/>
            <person name="Rohde M."/>
            <person name="Spring S."/>
            <person name="Goker M."/>
            <person name="Detter J.C."/>
            <person name="Woyke T."/>
            <person name="Bristow J."/>
            <person name="Eisen J.A."/>
            <person name="Markowitz V."/>
            <person name="Hugenholtz P."/>
            <person name="Kyrpides N.C."/>
            <person name="Klenk H.P."/>
        </authorList>
    </citation>
    <scope>NUCLEOTIDE SEQUENCE [LARGE SCALE GENOMIC DNA]</scope>
    <source>
        <strain evidence="2">DSM 15286 / JCM 11887 / CIR29812</strain>
    </source>
</reference>
<evidence type="ECO:0000313" key="1">
    <source>
        <dbReference type="EMBL" id="AEH45802.1"/>
    </source>
</evidence>
<sequence length="280" mass="33310">MKLKEKKYLLKEIGNDLKIDKKLLENYLLPRIACLYDLSKYFLVEKYTQREWKELITLHYINTLYSPSNEVFRIHFFIKNSVEPENYLGFITLRDLPEPNALLSFVYPNFPIFLPQYKKKFQMEDTKFFVMDYPKPVHLSFKEMFIQTFPFYSQDGVVARCAHADIVMVCKYLHKKWNFNSVHIHDIVNSYSFYRTKLFPSDGLLIYQIAEIFANNRIDICIKRYGDFKKDFLNILDSVIESGFPVILATKQHVSVLIGHTLKNNSEKDYIIYDDSGYFL</sequence>